<reference evidence="1" key="2">
    <citation type="journal article" date="2015" name="Data Brief">
        <title>Shoot transcriptome of the giant reed, Arundo donax.</title>
        <authorList>
            <person name="Barrero R.A."/>
            <person name="Guerrero F.D."/>
            <person name="Moolhuijzen P."/>
            <person name="Goolsby J.A."/>
            <person name="Tidwell J."/>
            <person name="Bellgard S.E."/>
            <person name="Bellgard M.I."/>
        </authorList>
    </citation>
    <scope>NUCLEOTIDE SEQUENCE</scope>
    <source>
        <tissue evidence="1">Shoot tissue taken approximately 20 cm above the soil surface</tissue>
    </source>
</reference>
<dbReference type="EMBL" id="GBRH01184752">
    <property type="protein sequence ID" value="JAE13144.1"/>
    <property type="molecule type" value="Transcribed_RNA"/>
</dbReference>
<name>A0A0A9FPG4_ARUDO</name>
<proteinExistence type="predicted"/>
<protein>
    <submittedName>
        <fullName evidence="1">Uncharacterized protein</fullName>
    </submittedName>
</protein>
<accession>A0A0A9FPG4</accession>
<evidence type="ECO:0000313" key="1">
    <source>
        <dbReference type="EMBL" id="JAE13144.1"/>
    </source>
</evidence>
<sequence>MQLGASDRTGYGTTQVSTFPNQVALASRENKYTFLAPLLLMPSVHSKL</sequence>
<organism evidence="1">
    <name type="scientific">Arundo donax</name>
    <name type="common">Giant reed</name>
    <name type="synonym">Donax arundinaceus</name>
    <dbReference type="NCBI Taxonomy" id="35708"/>
    <lineage>
        <taxon>Eukaryota</taxon>
        <taxon>Viridiplantae</taxon>
        <taxon>Streptophyta</taxon>
        <taxon>Embryophyta</taxon>
        <taxon>Tracheophyta</taxon>
        <taxon>Spermatophyta</taxon>
        <taxon>Magnoliopsida</taxon>
        <taxon>Liliopsida</taxon>
        <taxon>Poales</taxon>
        <taxon>Poaceae</taxon>
        <taxon>PACMAD clade</taxon>
        <taxon>Arundinoideae</taxon>
        <taxon>Arundineae</taxon>
        <taxon>Arundo</taxon>
    </lineage>
</organism>
<reference evidence="1" key="1">
    <citation type="submission" date="2014-09" db="EMBL/GenBank/DDBJ databases">
        <authorList>
            <person name="Magalhaes I.L.F."/>
            <person name="Oliveira U."/>
            <person name="Santos F.R."/>
            <person name="Vidigal T.H.D.A."/>
            <person name="Brescovit A.D."/>
            <person name="Santos A.J."/>
        </authorList>
    </citation>
    <scope>NUCLEOTIDE SEQUENCE</scope>
    <source>
        <tissue evidence="1">Shoot tissue taken approximately 20 cm above the soil surface</tissue>
    </source>
</reference>
<dbReference type="AlphaFoldDB" id="A0A0A9FPG4"/>